<evidence type="ECO:0000256" key="1">
    <source>
        <dbReference type="ARBA" id="ARBA00004613"/>
    </source>
</evidence>
<dbReference type="eggNOG" id="ENOG502S267">
    <property type="taxonomic scope" value="Eukaryota"/>
</dbReference>
<sequence>MPSATKVSPQVLSRQQRNVCMSNKRHLRLQPPPDFPSTSCPGRLLTMVASLKLWPLLVVVTLCVLFCLGTLVDAYPPKPENPGDDASPEEMAKYFSALRHYINLVTRQRYGKRSSPEALVSELLFGDSSDHAGRSRYEDSSMW</sequence>
<dbReference type="PANTHER" id="PTHR10533:SF14">
    <property type="entry name" value="PEPTIDE YY-RELATED"/>
    <property type="match status" value="1"/>
</dbReference>
<evidence type="ECO:0000256" key="5">
    <source>
        <dbReference type="SAM" id="Phobius"/>
    </source>
</evidence>
<keyword evidence="3" id="KW-0964">Secreted</keyword>
<keyword evidence="6" id="KW-1185">Reference proteome</keyword>
<dbReference type="InParanoid" id="A0A1U7RDC0"/>
<dbReference type="STRING" id="38654.A0A1U7RDC0"/>
<dbReference type="SMR" id="A0A1U7RDC0"/>
<dbReference type="GO" id="GO:0005184">
    <property type="term" value="F:neuropeptide hormone activity"/>
    <property type="evidence" value="ECO:0007669"/>
    <property type="project" value="TreeGrafter"/>
</dbReference>
<evidence type="ECO:0000256" key="2">
    <source>
        <dbReference type="ARBA" id="ARBA00010022"/>
    </source>
</evidence>
<gene>
    <name evidence="7" type="primary">LOC102381612</name>
</gene>
<dbReference type="PANTHER" id="PTHR10533">
    <property type="entry name" value="NEUROPEPTIDE Y/PANCREATIC HORMONE/PEPTIDE YY"/>
    <property type="match status" value="1"/>
</dbReference>
<dbReference type="SMART" id="SM00309">
    <property type="entry name" value="PAH"/>
    <property type="match status" value="1"/>
</dbReference>
<dbReference type="Pfam" id="PF00159">
    <property type="entry name" value="Hormone_3"/>
    <property type="match status" value="1"/>
</dbReference>
<organism evidence="6 7">
    <name type="scientific">Alligator sinensis</name>
    <name type="common">Chinese alligator</name>
    <dbReference type="NCBI Taxonomy" id="38654"/>
    <lineage>
        <taxon>Eukaryota</taxon>
        <taxon>Metazoa</taxon>
        <taxon>Chordata</taxon>
        <taxon>Craniata</taxon>
        <taxon>Vertebrata</taxon>
        <taxon>Euteleostomi</taxon>
        <taxon>Archelosauria</taxon>
        <taxon>Archosauria</taxon>
        <taxon>Crocodylia</taxon>
        <taxon>Alligatoridae</taxon>
        <taxon>Alligatorinae</taxon>
        <taxon>Alligator</taxon>
    </lineage>
</organism>
<dbReference type="KEGG" id="asn:102381612"/>
<keyword evidence="5" id="KW-0472">Membrane</keyword>
<evidence type="ECO:0000313" key="7">
    <source>
        <dbReference type="RefSeq" id="XP_006017924.1"/>
    </source>
</evidence>
<dbReference type="Proteomes" id="UP000189705">
    <property type="component" value="Unplaced"/>
</dbReference>
<dbReference type="InterPro" id="IPR020392">
    <property type="entry name" value="Pancreatic_hormone-like_CS"/>
</dbReference>
<dbReference type="PRINTS" id="PR00278">
    <property type="entry name" value="PANCHORMONE"/>
</dbReference>
<dbReference type="AlphaFoldDB" id="A0A1U7RDC0"/>
<accession>A0A1U7RDC0</accession>
<evidence type="ECO:0000313" key="6">
    <source>
        <dbReference type="Proteomes" id="UP000189705"/>
    </source>
</evidence>
<dbReference type="PROSITE" id="PS00265">
    <property type="entry name" value="PANCREATIC_HORMONE_1"/>
    <property type="match status" value="1"/>
</dbReference>
<keyword evidence="5" id="KW-1133">Transmembrane helix</keyword>
<dbReference type="InterPro" id="IPR001955">
    <property type="entry name" value="Pancreatic_hormone-like"/>
</dbReference>
<comment type="subcellular location">
    <subcellularLocation>
        <location evidence="1">Secreted</location>
    </subcellularLocation>
</comment>
<dbReference type="OrthoDB" id="9852947at2759"/>
<dbReference type="RefSeq" id="XP_006017924.1">
    <property type="nucleotide sequence ID" value="XM_006017862.3"/>
</dbReference>
<protein>
    <submittedName>
        <fullName evidence="7">Peptide YY</fullName>
    </submittedName>
</protein>
<name>A0A1U7RDC0_ALLSI</name>
<evidence type="ECO:0000256" key="3">
    <source>
        <dbReference type="ARBA" id="ARBA00022525"/>
    </source>
</evidence>
<proteinExistence type="inferred from homology"/>
<dbReference type="GO" id="GO:0007631">
    <property type="term" value="P:feeding behavior"/>
    <property type="evidence" value="ECO:0007669"/>
    <property type="project" value="TreeGrafter"/>
</dbReference>
<dbReference type="PROSITE" id="PS50276">
    <property type="entry name" value="PANCREATIC_HORMONE_2"/>
    <property type="match status" value="1"/>
</dbReference>
<dbReference type="CDD" id="cd00126">
    <property type="entry name" value="PAH"/>
    <property type="match status" value="1"/>
</dbReference>
<reference evidence="7" key="1">
    <citation type="submission" date="2025-08" db="UniProtKB">
        <authorList>
            <consortium name="RefSeq"/>
        </authorList>
    </citation>
    <scope>IDENTIFICATION</scope>
</reference>
<dbReference type="GO" id="GO:0005615">
    <property type="term" value="C:extracellular space"/>
    <property type="evidence" value="ECO:0007669"/>
    <property type="project" value="TreeGrafter"/>
</dbReference>
<dbReference type="GO" id="GO:0031841">
    <property type="term" value="F:neuropeptide Y receptor binding"/>
    <property type="evidence" value="ECO:0007669"/>
    <property type="project" value="TreeGrafter"/>
</dbReference>
<evidence type="ECO:0000256" key="4">
    <source>
        <dbReference type="RuleBase" id="RU000656"/>
    </source>
</evidence>
<dbReference type="GO" id="GO:0007218">
    <property type="term" value="P:neuropeptide signaling pathway"/>
    <property type="evidence" value="ECO:0007669"/>
    <property type="project" value="TreeGrafter"/>
</dbReference>
<keyword evidence="5" id="KW-0812">Transmembrane</keyword>
<feature type="transmembrane region" description="Helical" evidence="5">
    <location>
        <begin position="53"/>
        <end position="72"/>
    </location>
</feature>
<dbReference type="GeneID" id="102381612"/>
<comment type="similarity">
    <text evidence="2 4">Belongs to the NPY family.</text>
</comment>
<dbReference type="Gene3D" id="6.10.250.900">
    <property type="match status" value="1"/>
</dbReference>